<reference evidence="2 3" key="1">
    <citation type="submission" date="2017-08" db="EMBL/GenBank/DDBJ databases">
        <title>Infants hospitalized years apart are colonized by the same room-sourced microbial strains.</title>
        <authorList>
            <person name="Brooks B."/>
            <person name="Olm M.R."/>
            <person name="Firek B.A."/>
            <person name="Baker R."/>
            <person name="Thomas B.C."/>
            <person name="Morowitz M.J."/>
            <person name="Banfield J.F."/>
        </authorList>
    </citation>
    <scope>NUCLEOTIDE SEQUENCE [LARGE SCALE GENOMIC DNA]</scope>
    <source>
        <strain evidence="2">S2_005_003_R2_43</strain>
    </source>
</reference>
<sequence>MEADLHESHPEIAARLKRAHGHLRSVIEMVEIGKPCVDIAQQLHAVEKAVAQAKRTLIQDHVDDCLEDAASASGREQRHSLDQFRAITKYL</sequence>
<dbReference type="GO" id="GO:0003677">
    <property type="term" value="F:DNA binding"/>
    <property type="evidence" value="ECO:0007669"/>
    <property type="project" value="InterPro"/>
</dbReference>
<accession>A0A2W5JZA1</accession>
<dbReference type="GO" id="GO:0045892">
    <property type="term" value="P:negative regulation of DNA-templated transcription"/>
    <property type="evidence" value="ECO:0007669"/>
    <property type="project" value="UniProtKB-ARBA"/>
</dbReference>
<name>A0A2W5JZA1_ANCNO</name>
<dbReference type="Proteomes" id="UP000249577">
    <property type="component" value="Unassembled WGS sequence"/>
</dbReference>
<dbReference type="AlphaFoldDB" id="A0A2W5JZA1"/>
<evidence type="ECO:0000313" key="3">
    <source>
        <dbReference type="Proteomes" id="UP000249577"/>
    </source>
</evidence>
<dbReference type="GO" id="GO:0046872">
    <property type="term" value="F:metal ion binding"/>
    <property type="evidence" value="ECO:0007669"/>
    <property type="project" value="InterPro"/>
</dbReference>
<dbReference type="Gene3D" id="1.20.58.1000">
    <property type="entry name" value="Metal-sensitive repressor, helix protomer"/>
    <property type="match status" value="1"/>
</dbReference>
<dbReference type="PANTHER" id="PTHR33677">
    <property type="entry name" value="TRANSCRIPTIONAL REPRESSOR FRMR-RELATED"/>
    <property type="match status" value="1"/>
</dbReference>
<organism evidence="2 3">
    <name type="scientific">Ancylobacter novellus</name>
    <name type="common">Thiobacillus novellus</name>
    <dbReference type="NCBI Taxonomy" id="921"/>
    <lineage>
        <taxon>Bacteria</taxon>
        <taxon>Pseudomonadati</taxon>
        <taxon>Pseudomonadota</taxon>
        <taxon>Alphaproteobacteria</taxon>
        <taxon>Hyphomicrobiales</taxon>
        <taxon>Xanthobacteraceae</taxon>
        <taxon>Ancylobacter</taxon>
    </lineage>
</organism>
<dbReference type="Pfam" id="PF02583">
    <property type="entry name" value="Trns_repr_metal"/>
    <property type="match status" value="1"/>
</dbReference>
<gene>
    <name evidence="2" type="ORF">DI565_20000</name>
</gene>
<protein>
    <submittedName>
        <fullName evidence="2">Metal resistance protein</fullName>
    </submittedName>
</protein>
<proteinExistence type="inferred from homology"/>
<evidence type="ECO:0000256" key="1">
    <source>
        <dbReference type="ARBA" id="ARBA00005260"/>
    </source>
</evidence>
<evidence type="ECO:0000313" key="2">
    <source>
        <dbReference type="EMBL" id="PZQ10402.1"/>
    </source>
</evidence>
<comment type="caution">
    <text evidence="2">The sequence shown here is derived from an EMBL/GenBank/DDBJ whole genome shotgun (WGS) entry which is preliminary data.</text>
</comment>
<comment type="similarity">
    <text evidence="1">Belongs to the FrmR/RcnR family.</text>
</comment>
<dbReference type="InterPro" id="IPR038390">
    <property type="entry name" value="Metal_Tscrpt_repr_sf"/>
</dbReference>
<dbReference type="CDD" id="cd10154">
    <property type="entry name" value="NreA-like_DUF156"/>
    <property type="match status" value="1"/>
</dbReference>
<dbReference type="InterPro" id="IPR003735">
    <property type="entry name" value="Metal_Tscrpt_repr"/>
</dbReference>
<dbReference type="EMBL" id="QFPN01000016">
    <property type="protein sequence ID" value="PZQ10402.1"/>
    <property type="molecule type" value="Genomic_DNA"/>
</dbReference>